<keyword evidence="8" id="KW-0770">Synapse</keyword>
<gene>
    <name evidence="21" type="primary">syn2a</name>
</gene>
<dbReference type="GeneTree" id="ENSGT00940000156062"/>
<dbReference type="Pfam" id="PF10581">
    <property type="entry name" value="Synapsin_N"/>
    <property type="match status" value="1"/>
</dbReference>
<dbReference type="Pfam" id="PF02750">
    <property type="entry name" value="Synapsin_C"/>
    <property type="match status" value="1"/>
</dbReference>
<feature type="region of interest" description="Disordered" evidence="18">
    <location>
        <begin position="19"/>
        <end position="42"/>
    </location>
</feature>
<evidence type="ECO:0000256" key="1">
    <source>
        <dbReference type="ARBA" id="ARBA00004398"/>
    </source>
</evidence>
<sequence length="479" mass="53015">MNYLRRRLSDSTFISNLPNGYMTDLQRPDPAQPPPPAAAAASTGAGFFSSITNAVKQTAASAGLVEQTQVTTPKKFKVLLVIDEPQQEWAKLLKGKKIFGDYDVKVEQAEFNEINVVAHANGTCNVTMQVLRNGTKVVRSFKPDFVLIRQHAFSMTQNEDFRDLIIGLQYGGVPSINSLESIYNLCDKPWAFAQLINTYRKLGAEKFPLIEQTFYPNYKEMVSMPSFPVVVKIGHAHSGIGKVKADNHSKFQDIASVIALTQTYTTTEPLVDSKYDIRIQKIGTDYKAYMRTSISGNWKTNTGSAMLEQVAMTDRYKLWVDTCSGIFGGLDICAVKAIHGKDGKDYITEVAGSSMPLVGEHQAEDRQLIADMTLARMNQLAENEANAPQRPTTVQPSQVTMPPPRLVEKHGNWPQGGDGRRTYQERCWTPASGLSAVHPRLRGEKCPSLDNDDETKTFSRTKAQTCGRVCVCVCVGGCR</sequence>
<dbReference type="Pfam" id="PF02078">
    <property type="entry name" value="Synapsin"/>
    <property type="match status" value="1"/>
</dbReference>
<evidence type="ECO:0000256" key="16">
    <source>
        <dbReference type="ARBA" id="ARBA00046960"/>
    </source>
</evidence>
<dbReference type="Gene3D" id="3.30.1490.20">
    <property type="entry name" value="ATP-grasp fold, A domain"/>
    <property type="match status" value="1"/>
</dbReference>
<dbReference type="InterPro" id="IPR020897">
    <property type="entry name" value="Synapsin_pre-ATP-grasp_dom"/>
</dbReference>
<keyword evidence="13" id="KW-0968">Cytoplasmic vesicle</keyword>
<evidence type="ECO:0000256" key="2">
    <source>
        <dbReference type="ARBA" id="ARBA00004555"/>
    </source>
</evidence>
<evidence type="ECO:0000256" key="9">
    <source>
        <dbReference type="ARBA" id="ARBA00023034"/>
    </source>
</evidence>
<comment type="function">
    <text evidence="17">Neuronal phosphoprotein that coats synaptic vesicles, and binds to the cytoskeleton. Acts as a regulator of synaptic vesicles trafficking, involved in the control of neurotransmitter release at the pre-synaptic terminal. Also involved in the regulation of axon outgrowth and synaptogenesis. The complex formed with NOS1 and CAPON proteins is necessary for specific nitric-oxid functions at a presynaptic level.</text>
</comment>
<organism evidence="21 22">
    <name type="scientific">Scophthalmus maximus</name>
    <name type="common">Turbot</name>
    <name type="synonym">Psetta maxima</name>
    <dbReference type="NCBI Taxonomy" id="52904"/>
    <lineage>
        <taxon>Eukaryota</taxon>
        <taxon>Metazoa</taxon>
        <taxon>Chordata</taxon>
        <taxon>Craniata</taxon>
        <taxon>Vertebrata</taxon>
        <taxon>Euteleostomi</taxon>
        <taxon>Actinopterygii</taxon>
        <taxon>Neopterygii</taxon>
        <taxon>Teleostei</taxon>
        <taxon>Neoteleostei</taxon>
        <taxon>Acanthomorphata</taxon>
        <taxon>Carangaria</taxon>
        <taxon>Pleuronectiformes</taxon>
        <taxon>Pleuronectoidei</taxon>
        <taxon>Scophthalmidae</taxon>
        <taxon>Scophthalmus</taxon>
    </lineage>
</organism>
<evidence type="ECO:0000256" key="13">
    <source>
        <dbReference type="ARBA" id="ARBA00023329"/>
    </source>
</evidence>
<evidence type="ECO:0000256" key="6">
    <source>
        <dbReference type="ARBA" id="ARBA00022553"/>
    </source>
</evidence>
<feature type="compositionally biased region" description="Polar residues" evidence="18">
    <location>
        <begin position="389"/>
        <end position="400"/>
    </location>
</feature>
<evidence type="ECO:0000256" key="5">
    <source>
        <dbReference type="ARBA" id="ARBA00022481"/>
    </source>
</evidence>
<protein>
    <recommendedName>
        <fullName evidence="4">Synapsin-1</fullName>
    </recommendedName>
    <alternativeName>
        <fullName evidence="14">Synapsin I</fullName>
    </alternativeName>
</protein>
<evidence type="ECO:0000256" key="7">
    <source>
        <dbReference type="ARBA" id="ARBA00022737"/>
    </source>
</evidence>
<dbReference type="InterPro" id="IPR001359">
    <property type="entry name" value="Synapsin"/>
</dbReference>
<dbReference type="PANTHER" id="PTHR10841:SF26">
    <property type="entry name" value="SYNAPSIN IIA"/>
    <property type="match status" value="1"/>
</dbReference>
<evidence type="ECO:0000313" key="22">
    <source>
        <dbReference type="Proteomes" id="UP000694558"/>
    </source>
</evidence>
<reference evidence="21" key="1">
    <citation type="submission" date="2023-05" db="EMBL/GenBank/DDBJ databases">
        <title>High-quality long-read genome of Scophthalmus maximus.</title>
        <authorList>
            <person name="Lien S."/>
            <person name="Martinez P."/>
        </authorList>
    </citation>
    <scope>NUCLEOTIDE SEQUENCE [LARGE SCALE GENOMIC DNA]</scope>
</reference>
<dbReference type="InterPro" id="IPR020898">
    <property type="entry name" value="Synapsin_ATP-bd_dom"/>
</dbReference>
<name>A0A8D3BHA0_SCOMX</name>
<evidence type="ECO:0000256" key="18">
    <source>
        <dbReference type="SAM" id="MobiDB-lite"/>
    </source>
</evidence>
<keyword evidence="10" id="KW-0325">Glycoprotein</keyword>
<proteinExistence type="inferred from homology"/>
<evidence type="ECO:0000256" key="15">
    <source>
        <dbReference type="ARBA" id="ARBA00034106"/>
    </source>
</evidence>
<evidence type="ECO:0000256" key="11">
    <source>
        <dbReference type="ARBA" id="ARBA00023203"/>
    </source>
</evidence>
<evidence type="ECO:0000256" key="14">
    <source>
        <dbReference type="ARBA" id="ARBA00029646"/>
    </source>
</evidence>
<dbReference type="FunFam" id="3.40.50.20:FF:000008">
    <property type="entry name" value="Synapsin III"/>
    <property type="match status" value="1"/>
</dbReference>
<evidence type="ECO:0000256" key="4">
    <source>
        <dbReference type="ARBA" id="ARBA00017852"/>
    </source>
</evidence>
<evidence type="ECO:0000256" key="17">
    <source>
        <dbReference type="ARBA" id="ARBA00060129"/>
    </source>
</evidence>
<keyword evidence="7" id="KW-0677">Repeat</keyword>
<dbReference type="FunFam" id="3.30.470.20:FF:000011">
    <property type="entry name" value="Synapsin I"/>
    <property type="match status" value="1"/>
</dbReference>
<evidence type="ECO:0000256" key="12">
    <source>
        <dbReference type="ARBA" id="ARBA00023273"/>
    </source>
</evidence>
<evidence type="ECO:0000259" key="20">
    <source>
        <dbReference type="Pfam" id="PF02750"/>
    </source>
</evidence>
<dbReference type="GO" id="GO:0030672">
    <property type="term" value="C:synaptic vesicle membrane"/>
    <property type="evidence" value="ECO:0007669"/>
    <property type="project" value="TreeGrafter"/>
</dbReference>
<evidence type="ECO:0000256" key="8">
    <source>
        <dbReference type="ARBA" id="ARBA00023018"/>
    </source>
</evidence>
<keyword evidence="12" id="KW-0966">Cell projection</keyword>
<comment type="subcellular location">
    <subcellularLocation>
        <location evidence="1">Cytoplasmic vesicle</location>
        <location evidence="1">Secretory vesicle</location>
    </subcellularLocation>
    <subcellularLocation>
        <location evidence="2">Golgi apparatus</location>
    </subcellularLocation>
    <subcellularLocation>
        <location evidence="15">Presynapse</location>
    </subcellularLocation>
</comment>
<dbReference type="SUPFAM" id="SSF56059">
    <property type="entry name" value="Glutathione synthetase ATP-binding domain-like"/>
    <property type="match status" value="1"/>
</dbReference>
<dbReference type="GO" id="GO:0003779">
    <property type="term" value="F:actin binding"/>
    <property type="evidence" value="ECO:0007669"/>
    <property type="project" value="UniProtKB-KW"/>
</dbReference>
<dbReference type="InterPro" id="IPR016185">
    <property type="entry name" value="PreATP-grasp_dom_sf"/>
</dbReference>
<dbReference type="InterPro" id="IPR019736">
    <property type="entry name" value="Synapsin_P_site"/>
</dbReference>
<dbReference type="FunFam" id="3.30.1490.20:FF:000008">
    <property type="entry name" value="Synapsin I"/>
    <property type="match status" value="1"/>
</dbReference>
<evidence type="ECO:0000256" key="3">
    <source>
        <dbReference type="ARBA" id="ARBA00008243"/>
    </source>
</evidence>
<keyword evidence="11" id="KW-0009">Actin-binding</keyword>
<dbReference type="Ensembl" id="ENSSMAT00000034646.2">
    <property type="protein sequence ID" value="ENSSMAP00000034213.2"/>
    <property type="gene ID" value="ENSSMAG00000020924.2"/>
</dbReference>
<keyword evidence="9" id="KW-0333">Golgi apparatus</keyword>
<dbReference type="AlphaFoldDB" id="A0A8D3BHA0"/>
<comment type="similarity">
    <text evidence="3">Belongs to the synapsin family.</text>
</comment>
<dbReference type="Gene3D" id="3.40.50.20">
    <property type="match status" value="1"/>
</dbReference>
<dbReference type="PANTHER" id="PTHR10841">
    <property type="entry name" value="SYNAPSIN"/>
    <property type="match status" value="1"/>
</dbReference>
<keyword evidence="6" id="KW-0597">Phosphoprotein</keyword>
<evidence type="ECO:0000256" key="10">
    <source>
        <dbReference type="ARBA" id="ARBA00023180"/>
    </source>
</evidence>
<feature type="domain" description="Synapsin pre-ATP-grasp" evidence="19">
    <location>
        <begin position="74"/>
        <end position="175"/>
    </location>
</feature>
<evidence type="ECO:0000259" key="19">
    <source>
        <dbReference type="Pfam" id="PF02078"/>
    </source>
</evidence>
<dbReference type="GO" id="GO:0005524">
    <property type="term" value="F:ATP binding"/>
    <property type="evidence" value="ECO:0007669"/>
    <property type="project" value="InterPro"/>
</dbReference>
<dbReference type="GO" id="GO:0005794">
    <property type="term" value="C:Golgi apparatus"/>
    <property type="evidence" value="ECO:0007669"/>
    <property type="project" value="UniProtKB-SubCell"/>
</dbReference>
<dbReference type="GO" id="GO:0007269">
    <property type="term" value="P:neurotransmitter secretion"/>
    <property type="evidence" value="ECO:0007669"/>
    <property type="project" value="InterPro"/>
</dbReference>
<keyword evidence="5" id="KW-0488">Methylation</keyword>
<reference evidence="21" key="2">
    <citation type="submission" date="2025-08" db="UniProtKB">
        <authorList>
            <consortium name="Ensembl"/>
        </authorList>
    </citation>
    <scope>IDENTIFICATION</scope>
</reference>
<dbReference type="PROSITE" id="PS00415">
    <property type="entry name" value="SYNAPSIN_1"/>
    <property type="match status" value="1"/>
</dbReference>
<dbReference type="InterPro" id="IPR013815">
    <property type="entry name" value="ATP_grasp_subdomain_1"/>
</dbReference>
<dbReference type="Gene3D" id="3.30.470.20">
    <property type="entry name" value="ATP-grasp fold, B domain"/>
    <property type="match status" value="1"/>
</dbReference>
<feature type="region of interest" description="Disordered" evidence="18">
    <location>
        <begin position="384"/>
        <end position="420"/>
    </location>
</feature>
<feature type="domain" description="Synapsin ATP-binding" evidence="20">
    <location>
        <begin position="177"/>
        <end position="379"/>
    </location>
</feature>
<accession>A0A8D3BHA0</accession>
<evidence type="ECO:0000313" key="21">
    <source>
        <dbReference type="Ensembl" id="ENSSMAP00000034213.2"/>
    </source>
</evidence>
<dbReference type="Proteomes" id="UP000694558">
    <property type="component" value="Chromosome 11"/>
</dbReference>
<dbReference type="PRINTS" id="PR01368">
    <property type="entry name" value="SYNAPSIN"/>
</dbReference>
<comment type="subunit">
    <text evidence="16">Homodimer. Can form oligomers with SYN2. Interacts with CAPON. Forms a ternary complex with NOS1. Isoform Ib interacts with PRNP.</text>
</comment>
<dbReference type="SUPFAM" id="SSF52440">
    <property type="entry name" value="PreATP-grasp domain"/>
    <property type="match status" value="1"/>
</dbReference>